<dbReference type="AlphaFoldDB" id="A0A0T6BG13"/>
<dbReference type="Gene3D" id="2.130.10.10">
    <property type="entry name" value="YVTN repeat-like/Quinoprotein amine dehydrogenase"/>
    <property type="match status" value="2"/>
</dbReference>
<evidence type="ECO:0000256" key="2">
    <source>
        <dbReference type="ARBA" id="ARBA00022737"/>
    </source>
</evidence>
<dbReference type="PANTHER" id="PTHR19854:SF1">
    <property type="entry name" value="GUANINE NUCLEOTIDE-BINDING PROTEIN SUBUNIT BETA-LIKE PROTEIN 1"/>
    <property type="match status" value="1"/>
</dbReference>
<dbReference type="InterPro" id="IPR015943">
    <property type="entry name" value="WD40/YVTN_repeat-like_dom_sf"/>
</dbReference>
<dbReference type="OrthoDB" id="7668193at2759"/>
<dbReference type="InterPro" id="IPR036322">
    <property type="entry name" value="WD40_repeat_dom_sf"/>
</dbReference>
<protein>
    <submittedName>
        <fullName evidence="4">WD40 domain-containing protein</fullName>
    </submittedName>
</protein>
<dbReference type="Pfam" id="PF00400">
    <property type="entry name" value="WD40"/>
    <property type="match status" value="2"/>
</dbReference>
<evidence type="ECO:0000256" key="3">
    <source>
        <dbReference type="PROSITE-ProRule" id="PRU00221"/>
    </source>
</evidence>
<dbReference type="PROSITE" id="PS00678">
    <property type="entry name" value="WD_REPEATS_1"/>
    <property type="match status" value="1"/>
</dbReference>
<keyword evidence="2" id="KW-0677">Repeat</keyword>
<keyword evidence="5" id="KW-1185">Reference proteome</keyword>
<reference evidence="4 5" key="1">
    <citation type="submission" date="2015-09" db="EMBL/GenBank/DDBJ databases">
        <title>Draft genome of the scarab beetle Oryctes borbonicus.</title>
        <authorList>
            <person name="Meyer J.M."/>
            <person name="Markov G.V."/>
            <person name="Baskaran P."/>
            <person name="Herrmann M."/>
            <person name="Sommer R.J."/>
            <person name="Roedelsperger C."/>
        </authorList>
    </citation>
    <scope>NUCLEOTIDE SEQUENCE [LARGE SCALE GENOMIC DNA]</scope>
    <source>
        <strain evidence="4">OB123</strain>
        <tissue evidence="4">Whole animal</tissue>
    </source>
</reference>
<comment type="caution">
    <text evidence="4">The sequence shown here is derived from an EMBL/GenBank/DDBJ whole genome shotgun (WGS) entry which is preliminary data.</text>
</comment>
<dbReference type="InterPro" id="IPR001680">
    <property type="entry name" value="WD40_rpt"/>
</dbReference>
<organism evidence="4 5">
    <name type="scientific">Oryctes borbonicus</name>
    <dbReference type="NCBI Taxonomy" id="1629725"/>
    <lineage>
        <taxon>Eukaryota</taxon>
        <taxon>Metazoa</taxon>
        <taxon>Ecdysozoa</taxon>
        <taxon>Arthropoda</taxon>
        <taxon>Hexapoda</taxon>
        <taxon>Insecta</taxon>
        <taxon>Pterygota</taxon>
        <taxon>Neoptera</taxon>
        <taxon>Endopterygota</taxon>
        <taxon>Coleoptera</taxon>
        <taxon>Polyphaga</taxon>
        <taxon>Scarabaeiformia</taxon>
        <taxon>Scarabaeidae</taxon>
        <taxon>Dynastinae</taxon>
        <taxon>Oryctes</taxon>
    </lineage>
</organism>
<evidence type="ECO:0000313" key="4">
    <source>
        <dbReference type="EMBL" id="KRT86284.1"/>
    </source>
</evidence>
<dbReference type="PANTHER" id="PTHR19854">
    <property type="entry name" value="TRANSDUCIN BETA-LIKE 3"/>
    <property type="match status" value="1"/>
</dbReference>
<feature type="repeat" description="WD" evidence="3">
    <location>
        <begin position="270"/>
        <end position="311"/>
    </location>
</feature>
<dbReference type="SMART" id="SM00320">
    <property type="entry name" value="WD40"/>
    <property type="match status" value="4"/>
</dbReference>
<dbReference type="Proteomes" id="UP000051574">
    <property type="component" value="Unassembled WGS sequence"/>
</dbReference>
<name>A0A0T6BG13_9SCAR</name>
<keyword evidence="1 3" id="KW-0853">WD repeat</keyword>
<dbReference type="EMBL" id="LJIG01000656">
    <property type="protein sequence ID" value="KRT86284.1"/>
    <property type="molecule type" value="Genomic_DNA"/>
</dbReference>
<evidence type="ECO:0000313" key="5">
    <source>
        <dbReference type="Proteomes" id="UP000051574"/>
    </source>
</evidence>
<dbReference type="PROSITE" id="PS50294">
    <property type="entry name" value="WD_REPEATS_REGION"/>
    <property type="match status" value="1"/>
</dbReference>
<gene>
    <name evidence="4" type="ORF">AMK59_1155</name>
</gene>
<sequence>MAVLPPDPVFIFKGDMGYIHSLSFLNCEKDHSSTLLVATEAGFVYIWDLETNRMKYKQNMGESIQVIHSIDQSILTQEKCGMIKMWSINESQYESICSYDCSGGYCKILLLDKSLIVPQENSSLDMIDFNMKKIANLVPQDDRLGNCMCLEKAIINGITYILAGYESGDVILFDLKSNKSCSKIKLKECITSLSYDSVTSRVIVGNASNMLQLFTIDKSLNMTLKCEISITNEGCGIVKIRPDKKIFVSGCWDGKLRLFSWKSLRLLVVLNEHRKTVTDVQFSPNIVNYWKSNIMAASSADGSVSLWNLYN</sequence>
<dbReference type="InterPro" id="IPR019775">
    <property type="entry name" value="WD40_repeat_CS"/>
</dbReference>
<dbReference type="SUPFAM" id="SSF50978">
    <property type="entry name" value="WD40 repeat-like"/>
    <property type="match status" value="1"/>
</dbReference>
<accession>A0A0T6BG13</accession>
<dbReference type="PROSITE" id="PS50082">
    <property type="entry name" value="WD_REPEATS_2"/>
    <property type="match status" value="1"/>
</dbReference>
<evidence type="ECO:0000256" key="1">
    <source>
        <dbReference type="ARBA" id="ARBA00022574"/>
    </source>
</evidence>
<proteinExistence type="predicted"/>